<dbReference type="EMBL" id="JACJQH010000009">
    <property type="protein sequence ID" value="MBD2195412.1"/>
    <property type="molecule type" value="Genomic_DNA"/>
</dbReference>
<dbReference type="InterPro" id="IPR010869">
    <property type="entry name" value="DUF1501"/>
</dbReference>
<organism evidence="2 3">
    <name type="scientific">Calothrix parietina FACHB-288</name>
    <dbReference type="NCBI Taxonomy" id="2692896"/>
    <lineage>
        <taxon>Bacteria</taxon>
        <taxon>Bacillati</taxon>
        <taxon>Cyanobacteriota</taxon>
        <taxon>Cyanophyceae</taxon>
        <taxon>Nostocales</taxon>
        <taxon>Calotrichaceae</taxon>
        <taxon>Calothrix</taxon>
    </lineage>
</organism>
<keyword evidence="3" id="KW-1185">Reference proteome</keyword>
<dbReference type="RefSeq" id="WP_190539545.1">
    <property type="nucleotide sequence ID" value="NZ_CAWPNO010000128.1"/>
</dbReference>
<feature type="chain" id="PRO_5047484892" evidence="1">
    <location>
        <begin position="20"/>
        <end position="410"/>
    </location>
</feature>
<sequence length="410" mass="44518">MQRRNFLLQAGMFSASALVAVGTNAWVARSANNNSNAKRLIVIFLRGGVDGLNVVVPYSETAYYQVRPNIAIPQPGKQGGVLDLDGRFGLNPALSSLKPLWEQGSLAFIHACGSPDPTRSHFDAQYYMENGIPGTKNTKDGWMNRLLANISNKEPIQAINVGETIPRILYGKMSVASLPTGKRINNPLSVDRPQVGAAFDKLYDGNDTLSQSYQEGRMARQAIAKDLADEMKMANNGAPLPDGFARDAQRLARLMVKDSKVELGFIALGGWDTHINQGGSQGQLAQRLKKLGDGLAVMAQTLGPIYQNTAIVVMSEFGRTVKENGNRGTDHGHGNVIWVLGGKVRGGKVYGEWPGLATEQLYQKRDLAIATDFRDVISALLKDHMQLPSSTINQVLPSYTATQKIALINS</sequence>
<comment type="caution">
    <text evidence="2">The sequence shown here is derived from an EMBL/GenBank/DDBJ whole genome shotgun (WGS) entry which is preliminary data.</text>
</comment>
<evidence type="ECO:0000313" key="3">
    <source>
        <dbReference type="Proteomes" id="UP000658514"/>
    </source>
</evidence>
<keyword evidence="1" id="KW-0732">Signal</keyword>
<name>A0ABR8A9F5_9CYAN</name>
<evidence type="ECO:0000256" key="1">
    <source>
        <dbReference type="SAM" id="SignalP"/>
    </source>
</evidence>
<accession>A0ABR8A9F5</accession>
<feature type="signal peptide" evidence="1">
    <location>
        <begin position="1"/>
        <end position="19"/>
    </location>
</feature>
<gene>
    <name evidence="2" type="ORF">H6G24_07895</name>
</gene>
<dbReference type="PANTHER" id="PTHR43737">
    <property type="entry name" value="BLL7424 PROTEIN"/>
    <property type="match status" value="1"/>
</dbReference>
<dbReference type="Pfam" id="PF07394">
    <property type="entry name" value="DUF1501"/>
    <property type="match status" value="1"/>
</dbReference>
<dbReference type="PANTHER" id="PTHR43737:SF1">
    <property type="entry name" value="DUF1501 DOMAIN-CONTAINING PROTEIN"/>
    <property type="match status" value="1"/>
</dbReference>
<evidence type="ECO:0000313" key="2">
    <source>
        <dbReference type="EMBL" id="MBD2195412.1"/>
    </source>
</evidence>
<proteinExistence type="predicted"/>
<dbReference type="Proteomes" id="UP000658514">
    <property type="component" value="Unassembled WGS sequence"/>
</dbReference>
<reference evidence="2 3" key="1">
    <citation type="journal article" date="2020" name="ISME J.">
        <title>Comparative genomics reveals insights into cyanobacterial evolution and habitat adaptation.</title>
        <authorList>
            <person name="Chen M.Y."/>
            <person name="Teng W.K."/>
            <person name="Zhao L."/>
            <person name="Hu C.X."/>
            <person name="Zhou Y.K."/>
            <person name="Han B.P."/>
            <person name="Song L.R."/>
            <person name="Shu W.S."/>
        </authorList>
    </citation>
    <scope>NUCLEOTIDE SEQUENCE [LARGE SCALE GENOMIC DNA]</scope>
    <source>
        <strain evidence="2 3">FACHB-288</strain>
    </source>
</reference>
<protein>
    <submittedName>
        <fullName evidence="2">DUF1501 domain-containing protein</fullName>
    </submittedName>
</protein>